<dbReference type="Proteomes" id="UP000198604">
    <property type="component" value="Unassembled WGS sequence"/>
</dbReference>
<accession>A0A0E4CSN8</accession>
<protein>
    <submittedName>
        <fullName evidence="1">Putative cytoplasmic protein</fullName>
    </submittedName>
</protein>
<evidence type="ECO:0000313" key="2">
    <source>
        <dbReference type="Proteomes" id="UP000198604"/>
    </source>
</evidence>
<keyword evidence="2" id="KW-1185">Reference proteome</keyword>
<name>A0A0E4CSN8_9STRE</name>
<dbReference type="AlphaFoldDB" id="A0A0E4CSN8"/>
<dbReference type="Pfam" id="PF11311">
    <property type="entry name" value="DUF3114"/>
    <property type="match status" value="1"/>
</dbReference>
<reference evidence="2" key="1">
    <citation type="submission" date="2015-03" db="EMBL/GenBank/DDBJ databases">
        <authorList>
            <person name="Urmite Genomes"/>
        </authorList>
    </citation>
    <scope>NUCLEOTIDE SEQUENCE [LARGE SCALE GENOMIC DNA]</scope>
    <source>
        <strain evidence="2">FF10</strain>
    </source>
</reference>
<evidence type="ECO:0000313" key="1">
    <source>
        <dbReference type="EMBL" id="CQR24841.1"/>
    </source>
</evidence>
<organism evidence="1 2">
    <name type="scientific">Streptococcus varani</name>
    <dbReference type="NCBI Taxonomy" id="1608583"/>
    <lineage>
        <taxon>Bacteria</taxon>
        <taxon>Bacillati</taxon>
        <taxon>Bacillota</taxon>
        <taxon>Bacilli</taxon>
        <taxon>Lactobacillales</taxon>
        <taxon>Streptococcaceae</taxon>
        <taxon>Streptococcus</taxon>
    </lineage>
</organism>
<dbReference type="STRING" id="1608583.BN1356_01196"/>
<sequence length="289" mass="33463">MEIAQMPDDLSGDLSENQYLVKRIAPDLPPHHVFWRDLSKLVNLAFPQNSLSQPGTLQRQVHQFRYVISSQQAQYIRRYYKKSHMTDGQALASYLKERRIFSYYLNEPSRFHNKVAISDGSLHYPGGKESYNIKVLSNQFHSEFILSSHGSFLNEVDAEVVTEEGIVNGASFNYGRFSRHWQLDVDPVGPHDPIFRKKMSKGFQSPKNSKKRFGCKLADDYERSYFNPTGLYAKDGASHFKWVRKESKSFKGQIKSLGRDGNQQRSVLSIFRKIMAPIFRISQRIFPKK</sequence>
<gene>
    <name evidence="1" type="ORF">BN1356_01196</name>
</gene>
<dbReference type="InterPro" id="IPR021462">
    <property type="entry name" value="DUF3114"/>
</dbReference>
<proteinExistence type="predicted"/>
<dbReference type="EMBL" id="CTEN01000002">
    <property type="protein sequence ID" value="CQR24841.1"/>
    <property type="molecule type" value="Genomic_DNA"/>
</dbReference>